<keyword evidence="7" id="KW-1185">Reference proteome</keyword>
<dbReference type="EMBL" id="JAAAMG010000041">
    <property type="protein sequence ID" value="NDW07840.1"/>
    <property type="molecule type" value="Genomic_DNA"/>
</dbReference>
<evidence type="ECO:0000256" key="1">
    <source>
        <dbReference type="ARBA" id="ARBA00004127"/>
    </source>
</evidence>
<evidence type="ECO:0000256" key="3">
    <source>
        <dbReference type="ARBA" id="ARBA00022989"/>
    </source>
</evidence>
<dbReference type="RefSeq" id="WP_163466296.1">
    <property type="nucleotide sequence ID" value="NZ_JAAAMG010000041.1"/>
</dbReference>
<dbReference type="Proteomes" id="UP000469011">
    <property type="component" value="Unassembled WGS sequence"/>
</dbReference>
<keyword evidence="4 5" id="KW-0472">Membrane</keyword>
<evidence type="ECO:0008006" key="8">
    <source>
        <dbReference type="Google" id="ProtNLM"/>
    </source>
</evidence>
<evidence type="ECO:0000313" key="6">
    <source>
        <dbReference type="EMBL" id="NDW07840.1"/>
    </source>
</evidence>
<evidence type="ECO:0000256" key="5">
    <source>
        <dbReference type="SAM" id="Phobius"/>
    </source>
</evidence>
<feature type="transmembrane region" description="Helical" evidence="5">
    <location>
        <begin position="115"/>
        <end position="142"/>
    </location>
</feature>
<dbReference type="PANTHER" id="PTHR12714:SF24">
    <property type="entry name" value="SLR1182 PROTEIN"/>
    <property type="match status" value="1"/>
</dbReference>
<dbReference type="InterPro" id="IPR007318">
    <property type="entry name" value="Phopholipid_MeTrfase"/>
</dbReference>
<protein>
    <recommendedName>
        <fullName evidence="8">Isoprenylcysteine carboxylmethyltransferase family protein</fullName>
    </recommendedName>
</protein>
<organism evidence="6 7">
    <name type="scientific">Jiella pacifica</name>
    <dbReference type="NCBI Taxonomy" id="2696469"/>
    <lineage>
        <taxon>Bacteria</taxon>
        <taxon>Pseudomonadati</taxon>
        <taxon>Pseudomonadota</taxon>
        <taxon>Alphaproteobacteria</taxon>
        <taxon>Hyphomicrobiales</taxon>
        <taxon>Aurantimonadaceae</taxon>
        <taxon>Jiella</taxon>
    </lineage>
</organism>
<feature type="transmembrane region" description="Helical" evidence="5">
    <location>
        <begin position="33"/>
        <end position="58"/>
    </location>
</feature>
<feature type="transmembrane region" description="Helical" evidence="5">
    <location>
        <begin position="64"/>
        <end position="82"/>
    </location>
</feature>
<evidence type="ECO:0000313" key="7">
    <source>
        <dbReference type="Proteomes" id="UP000469011"/>
    </source>
</evidence>
<dbReference type="GO" id="GO:0012505">
    <property type="term" value="C:endomembrane system"/>
    <property type="evidence" value="ECO:0007669"/>
    <property type="project" value="UniProtKB-SubCell"/>
</dbReference>
<proteinExistence type="predicted"/>
<comment type="caution">
    <text evidence="6">The sequence shown here is derived from an EMBL/GenBank/DDBJ whole genome shotgun (WGS) entry which is preliminary data.</text>
</comment>
<comment type="subcellular location">
    <subcellularLocation>
        <location evidence="1">Endomembrane system</location>
        <topology evidence="1">Multi-pass membrane protein</topology>
    </subcellularLocation>
</comment>
<dbReference type="PANTHER" id="PTHR12714">
    <property type="entry name" value="PROTEIN-S ISOPRENYLCYSTEINE O-METHYLTRANSFERASE"/>
    <property type="match status" value="1"/>
</dbReference>
<dbReference type="GO" id="GO:0016740">
    <property type="term" value="F:transferase activity"/>
    <property type="evidence" value="ECO:0007669"/>
    <property type="project" value="UniProtKB-ARBA"/>
</dbReference>
<dbReference type="Gene3D" id="1.20.120.1630">
    <property type="match status" value="1"/>
</dbReference>
<evidence type="ECO:0000256" key="4">
    <source>
        <dbReference type="ARBA" id="ARBA00023136"/>
    </source>
</evidence>
<sequence length="176" mass="18654">MLATRRTSYAIGRKVYGFGGSGRQRLAQGLFRFSVIGALFGSASHAIGLAGVALHPLADAPFQLRLAGLGMALLGSLLTVFAQSDMGRCWRVGVPEAVPDALVTTGLFGVSRNPVFVGMLMLAAGLALALSSAVMIVCAAAFCLACEIQVRDEERLLENAFGAEYAAYRQSVRRWI</sequence>
<evidence type="ECO:0000256" key="2">
    <source>
        <dbReference type="ARBA" id="ARBA00022692"/>
    </source>
</evidence>
<dbReference type="Pfam" id="PF04191">
    <property type="entry name" value="PEMT"/>
    <property type="match status" value="1"/>
</dbReference>
<keyword evidence="3 5" id="KW-1133">Transmembrane helix</keyword>
<keyword evidence="2 5" id="KW-0812">Transmembrane</keyword>
<reference evidence="6 7" key="1">
    <citation type="submission" date="2020-01" db="EMBL/GenBank/DDBJ databases">
        <title>Jiella pacifica sp. nov.</title>
        <authorList>
            <person name="Xue Z."/>
            <person name="Zhu S."/>
            <person name="Chen J."/>
            <person name="Yang J."/>
        </authorList>
    </citation>
    <scope>NUCLEOTIDE SEQUENCE [LARGE SCALE GENOMIC DNA]</scope>
    <source>
        <strain evidence="6 7">40Bstr34</strain>
    </source>
</reference>
<dbReference type="AlphaFoldDB" id="A0A6N9T981"/>
<name>A0A6N9T981_9HYPH</name>
<gene>
    <name evidence="6" type="ORF">GTK09_25890</name>
</gene>
<accession>A0A6N9T981</accession>